<dbReference type="EMBL" id="AP022579">
    <property type="protein sequence ID" value="BBX94051.1"/>
    <property type="molecule type" value="Genomic_DNA"/>
</dbReference>
<protein>
    <submittedName>
        <fullName evidence="1">Uncharacterized protein</fullName>
    </submittedName>
</protein>
<evidence type="ECO:0000313" key="2">
    <source>
        <dbReference type="Proteomes" id="UP000466683"/>
    </source>
</evidence>
<reference evidence="1 2" key="1">
    <citation type="journal article" date="2019" name="Emerg. Microbes Infect.">
        <title>Comprehensive subspecies identification of 175 nontuberculous mycobacteria species based on 7547 genomic profiles.</title>
        <authorList>
            <person name="Matsumoto Y."/>
            <person name="Kinjo T."/>
            <person name="Motooka D."/>
            <person name="Nabeya D."/>
            <person name="Jung N."/>
            <person name="Uechi K."/>
            <person name="Horii T."/>
            <person name="Iida T."/>
            <person name="Fujita J."/>
            <person name="Nakamura S."/>
        </authorList>
    </citation>
    <scope>NUCLEOTIDE SEQUENCE [LARGE SCALE GENOMIC DNA]</scope>
    <source>
        <strain evidence="1 2">JCM 15653</strain>
    </source>
</reference>
<proteinExistence type="predicted"/>
<evidence type="ECO:0000313" key="1">
    <source>
        <dbReference type="EMBL" id="BBX94051.1"/>
    </source>
</evidence>
<dbReference type="Proteomes" id="UP000466683">
    <property type="component" value="Chromosome"/>
</dbReference>
<name>A0ABM7J4A3_9MYCO</name>
<sequence>MVDDAYIHALTLTVGGAAVQVDPVTAPRTTDYGFSRVRKGALPNQSEVASALVPELGDLIMTKVAAAPSTGTAPVAVR</sequence>
<accession>A0ABM7J4A3</accession>
<keyword evidence="2" id="KW-1185">Reference proteome</keyword>
<gene>
    <name evidence="1" type="ORF">MBOE_57000</name>
</gene>
<organism evidence="1 2">
    <name type="scientific">Mycolicibacterium boenickei</name>
    <dbReference type="NCBI Taxonomy" id="146017"/>
    <lineage>
        <taxon>Bacteria</taxon>
        <taxon>Bacillati</taxon>
        <taxon>Actinomycetota</taxon>
        <taxon>Actinomycetes</taxon>
        <taxon>Mycobacteriales</taxon>
        <taxon>Mycobacteriaceae</taxon>
        <taxon>Mycolicibacterium</taxon>
    </lineage>
</organism>